<gene>
    <name evidence="1" type="ORF">DIS24_g5473</name>
</gene>
<comment type="caution">
    <text evidence="1">The sequence shown here is derived from an EMBL/GenBank/DDBJ whole genome shotgun (WGS) entry which is preliminary data.</text>
</comment>
<evidence type="ECO:0000313" key="1">
    <source>
        <dbReference type="EMBL" id="KAK0654022.1"/>
    </source>
</evidence>
<organism evidence="1 2">
    <name type="scientific">Lasiodiplodia hormozganensis</name>
    <dbReference type="NCBI Taxonomy" id="869390"/>
    <lineage>
        <taxon>Eukaryota</taxon>
        <taxon>Fungi</taxon>
        <taxon>Dikarya</taxon>
        <taxon>Ascomycota</taxon>
        <taxon>Pezizomycotina</taxon>
        <taxon>Dothideomycetes</taxon>
        <taxon>Dothideomycetes incertae sedis</taxon>
        <taxon>Botryosphaeriales</taxon>
        <taxon>Botryosphaeriaceae</taxon>
        <taxon>Lasiodiplodia</taxon>
    </lineage>
</organism>
<evidence type="ECO:0000313" key="2">
    <source>
        <dbReference type="Proteomes" id="UP001175001"/>
    </source>
</evidence>
<dbReference type="Proteomes" id="UP001175001">
    <property type="component" value="Unassembled WGS sequence"/>
</dbReference>
<name>A0AA40CXA1_9PEZI</name>
<accession>A0AA40CXA1</accession>
<reference evidence="1" key="1">
    <citation type="submission" date="2023-06" db="EMBL/GenBank/DDBJ databases">
        <title>Multi-omics analyses reveal the molecular pathogenesis toolkit of Lasiodiplodia hormozganensis, a cross-kingdom pathogen.</title>
        <authorList>
            <person name="Felix C."/>
            <person name="Meneses R."/>
            <person name="Goncalves M.F.M."/>
            <person name="Tilleman L."/>
            <person name="Duarte A.S."/>
            <person name="Jorrin-Novo J.V."/>
            <person name="Van De Peer Y."/>
            <person name="Deforce D."/>
            <person name="Van Nieuwerburgh F."/>
            <person name="Esteves A.C."/>
            <person name="Alves A."/>
        </authorList>
    </citation>
    <scope>NUCLEOTIDE SEQUENCE</scope>
    <source>
        <strain evidence="1">CBS 339.90</strain>
    </source>
</reference>
<dbReference type="InterPro" id="IPR052895">
    <property type="entry name" value="HetReg/Transcr_Mod"/>
</dbReference>
<proteinExistence type="predicted"/>
<dbReference type="EMBL" id="JAUJDW010000023">
    <property type="protein sequence ID" value="KAK0654022.1"/>
    <property type="molecule type" value="Genomic_DNA"/>
</dbReference>
<dbReference type="PANTHER" id="PTHR24148">
    <property type="entry name" value="ANKYRIN REPEAT DOMAIN-CONTAINING PROTEIN 39 HOMOLOG-RELATED"/>
    <property type="match status" value="1"/>
</dbReference>
<dbReference type="PANTHER" id="PTHR24148:SF64">
    <property type="entry name" value="HETEROKARYON INCOMPATIBILITY DOMAIN-CONTAINING PROTEIN"/>
    <property type="match status" value="1"/>
</dbReference>
<dbReference type="AlphaFoldDB" id="A0AA40CXA1"/>
<sequence length="385" mass="43641">MEHQIARRIPGLYNAYLMYALSVSSDKHDPVSFLHLLSLTRQFKVSDARDRIYALLGLPTTDSDPENGELYVDPDYTKTLPEVYETLARKTLLSSQGLRTLSTVQHGLEVEETLPSWVPQWDRLFTYALAQGGTSLKNFAASATLPIVVPRFFGSLLVVEGLEFDAVTWVSDILPDAVDSHPKLEYLNTVWDAVASFMHTYPDGTDIYTAFCWTVTAGKDWYGMLVEDEVEHLADFAACQDAYFASPLPDTGMRERLTFSHVHESRRQMVMNLPREEFYRAITASAPTNRRGDADADRFVTAMAYACRFRRFFITRKGFIGIGPPCLKRDDLVCILNGGIVPFVLRHREEHYKLVGDAYIYGIMNGEACEQPFRANIRTRSFILS</sequence>
<keyword evidence="2" id="KW-1185">Reference proteome</keyword>
<protein>
    <submittedName>
        <fullName evidence="1">Uncharacterized protein</fullName>
    </submittedName>
</protein>
<dbReference type="Pfam" id="PF26639">
    <property type="entry name" value="Het-6_barrel"/>
    <property type="match status" value="1"/>
</dbReference>